<reference evidence="1 2" key="1">
    <citation type="journal article" date="2023" name="Nucleic Acids Res.">
        <title>The hologenome of Daphnia magna reveals possible DNA methylation and microbiome-mediated evolution of the host genome.</title>
        <authorList>
            <person name="Chaturvedi A."/>
            <person name="Li X."/>
            <person name="Dhandapani V."/>
            <person name="Marshall H."/>
            <person name="Kissane S."/>
            <person name="Cuenca-Cambronero M."/>
            <person name="Asole G."/>
            <person name="Calvet F."/>
            <person name="Ruiz-Romero M."/>
            <person name="Marangio P."/>
            <person name="Guigo R."/>
            <person name="Rago D."/>
            <person name="Mirbahai L."/>
            <person name="Eastwood N."/>
            <person name="Colbourne J.K."/>
            <person name="Zhou J."/>
            <person name="Mallon E."/>
            <person name="Orsini L."/>
        </authorList>
    </citation>
    <scope>NUCLEOTIDE SEQUENCE [LARGE SCALE GENOMIC DNA]</scope>
    <source>
        <strain evidence="1">LRV0_1</strain>
    </source>
</reference>
<dbReference type="EMBL" id="JAOYFB010000038">
    <property type="protein sequence ID" value="KAK4026569.1"/>
    <property type="molecule type" value="Genomic_DNA"/>
</dbReference>
<evidence type="ECO:0000313" key="1">
    <source>
        <dbReference type="EMBL" id="KAK4026569.1"/>
    </source>
</evidence>
<sequence length="65" mass="7335">MRAVPISASCCSKKCSHLNRVEPTVTSDFLAQQDMQMNQGDYYMEKMLSDYVPLSQSTPEIQSSQ</sequence>
<name>A0ABR0AN72_9CRUS</name>
<gene>
    <name evidence="1" type="ORF">OUZ56_015573</name>
</gene>
<dbReference type="Proteomes" id="UP001234178">
    <property type="component" value="Unassembled WGS sequence"/>
</dbReference>
<comment type="caution">
    <text evidence="1">The sequence shown here is derived from an EMBL/GenBank/DDBJ whole genome shotgun (WGS) entry which is preliminary data.</text>
</comment>
<accession>A0ABR0AN72</accession>
<proteinExistence type="predicted"/>
<keyword evidence="2" id="KW-1185">Reference proteome</keyword>
<protein>
    <submittedName>
        <fullName evidence="1">Uncharacterized protein</fullName>
    </submittedName>
</protein>
<organism evidence="1 2">
    <name type="scientific">Daphnia magna</name>
    <dbReference type="NCBI Taxonomy" id="35525"/>
    <lineage>
        <taxon>Eukaryota</taxon>
        <taxon>Metazoa</taxon>
        <taxon>Ecdysozoa</taxon>
        <taxon>Arthropoda</taxon>
        <taxon>Crustacea</taxon>
        <taxon>Branchiopoda</taxon>
        <taxon>Diplostraca</taxon>
        <taxon>Cladocera</taxon>
        <taxon>Anomopoda</taxon>
        <taxon>Daphniidae</taxon>
        <taxon>Daphnia</taxon>
    </lineage>
</organism>
<evidence type="ECO:0000313" key="2">
    <source>
        <dbReference type="Proteomes" id="UP001234178"/>
    </source>
</evidence>